<dbReference type="CDD" id="cd03801">
    <property type="entry name" value="GT4_PimA-like"/>
    <property type="match status" value="1"/>
</dbReference>
<dbReference type="SUPFAM" id="SSF53756">
    <property type="entry name" value="UDP-Glycosyltransferase/glycogen phosphorylase"/>
    <property type="match status" value="1"/>
</dbReference>
<evidence type="ECO:0000259" key="4">
    <source>
        <dbReference type="Pfam" id="PF13579"/>
    </source>
</evidence>
<evidence type="ECO:0000259" key="3">
    <source>
        <dbReference type="Pfam" id="PF00534"/>
    </source>
</evidence>
<accession>A0ABW4L417</accession>
<proteinExistence type="predicted"/>
<dbReference type="InterPro" id="IPR028098">
    <property type="entry name" value="Glyco_trans_4-like_N"/>
</dbReference>
<organism evidence="5 6">
    <name type="scientific">Georgenia deserti</name>
    <dbReference type="NCBI Taxonomy" id="2093781"/>
    <lineage>
        <taxon>Bacteria</taxon>
        <taxon>Bacillati</taxon>
        <taxon>Actinomycetota</taxon>
        <taxon>Actinomycetes</taxon>
        <taxon>Micrococcales</taxon>
        <taxon>Bogoriellaceae</taxon>
        <taxon>Georgenia</taxon>
    </lineage>
</organism>
<comment type="caution">
    <text evidence="5">The sequence shown here is derived from an EMBL/GenBank/DDBJ whole genome shotgun (WGS) entry which is preliminary data.</text>
</comment>
<evidence type="ECO:0000313" key="5">
    <source>
        <dbReference type="EMBL" id="MFD1718170.1"/>
    </source>
</evidence>
<dbReference type="RefSeq" id="WP_388005908.1">
    <property type="nucleotide sequence ID" value="NZ_JBHUEE010000004.1"/>
</dbReference>
<keyword evidence="2 5" id="KW-0808">Transferase</keyword>
<name>A0ABW4L417_9MICO</name>
<reference evidence="6" key="1">
    <citation type="journal article" date="2019" name="Int. J. Syst. Evol. Microbiol.">
        <title>The Global Catalogue of Microorganisms (GCM) 10K type strain sequencing project: providing services to taxonomists for standard genome sequencing and annotation.</title>
        <authorList>
            <consortium name="The Broad Institute Genomics Platform"/>
            <consortium name="The Broad Institute Genome Sequencing Center for Infectious Disease"/>
            <person name="Wu L."/>
            <person name="Ma J."/>
        </authorList>
    </citation>
    <scope>NUCLEOTIDE SEQUENCE [LARGE SCALE GENOMIC DNA]</scope>
    <source>
        <strain evidence="6">JCM 17130</strain>
    </source>
</reference>
<evidence type="ECO:0000256" key="1">
    <source>
        <dbReference type="ARBA" id="ARBA00022676"/>
    </source>
</evidence>
<dbReference type="PANTHER" id="PTHR12526:SF636">
    <property type="entry name" value="BLL3647 PROTEIN"/>
    <property type="match status" value="1"/>
</dbReference>
<dbReference type="Pfam" id="PF13579">
    <property type="entry name" value="Glyco_trans_4_4"/>
    <property type="match status" value="1"/>
</dbReference>
<dbReference type="Gene3D" id="3.40.50.2000">
    <property type="entry name" value="Glycogen Phosphorylase B"/>
    <property type="match status" value="2"/>
</dbReference>
<gene>
    <name evidence="5" type="ORF">ACFSE6_10005</name>
</gene>
<sequence length="388" mass="39991">MRVLQVTGSSAGGVGRHAREISRMLAEPDPDLGADTAGHTVLLAGPADVVAAVAPPVRTAVVEITDRPRPQDARVVAELRRLAAGADVVHAHGLRAGGLAAMAVATLADGPRLIVTLHNLPVGGRAVQTVAAGLERLVAGSADVVLGVSGDLVERMRERGAPRAVRALVPAPDRMPTGIDPGELRASLGMAPGERLLVTVARLAPQKGLDLLLDVAAVLRGPRTTRRTGRHAQAASGWRWVILGDGPLRGHVAARASAEDLPVHLAGHRDDAPDLMAAADVVVSTARWEGQPLWLQEALRAGAAVVATDVGGTAEVTGDAAVLVPPGDSDRLAEAVREVLADPERQTELRNAARARAATLPGPDDVRAQLEEIYGTSGDDVPRSAAGG</sequence>
<dbReference type="GO" id="GO:0016757">
    <property type="term" value="F:glycosyltransferase activity"/>
    <property type="evidence" value="ECO:0007669"/>
    <property type="project" value="UniProtKB-KW"/>
</dbReference>
<keyword evidence="6" id="KW-1185">Reference proteome</keyword>
<feature type="domain" description="Glycosyl transferase family 1" evidence="3">
    <location>
        <begin position="184"/>
        <end position="355"/>
    </location>
</feature>
<dbReference type="EC" id="2.4.-.-" evidence="5"/>
<dbReference type="Pfam" id="PF00534">
    <property type="entry name" value="Glycos_transf_1"/>
    <property type="match status" value="1"/>
</dbReference>
<protein>
    <submittedName>
        <fullName evidence="5">Glycosyltransferase family 4 protein</fullName>
        <ecNumber evidence="5">2.4.-.-</ecNumber>
    </submittedName>
</protein>
<dbReference type="Proteomes" id="UP001597277">
    <property type="component" value="Unassembled WGS sequence"/>
</dbReference>
<feature type="domain" description="Glycosyltransferase subfamily 4-like N-terminal" evidence="4">
    <location>
        <begin position="12"/>
        <end position="170"/>
    </location>
</feature>
<dbReference type="EMBL" id="JBHUEE010000004">
    <property type="protein sequence ID" value="MFD1718170.1"/>
    <property type="molecule type" value="Genomic_DNA"/>
</dbReference>
<keyword evidence="1 5" id="KW-0328">Glycosyltransferase</keyword>
<dbReference type="InterPro" id="IPR001296">
    <property type="entry name" value="Glyco_trans_1"/>
</dbReference>
<dbReference type="PANTHER" id="PTHR12526">
    <property type="entry name" value="GLYCOSYLTRANSFERASE"/>
    <property type="match status" value="1"/>
</dbReference>
<evidence type="ECO:0000256" key="2">
    <source>
        <dbReference type="ARBA" id="ARBA00022679"/>
    </source>
</evidence>
<evidence type="ECO:0000313" key="6">
    <source>
        <dbReference type="Proteomes" id="UP001597277"/>
    </source>
</evidence>